<dbReference type="Proteomes" id="UP000826300">
    <property type="component" value="Chromosome"/>
</dbReference>
<dbReference type="AlphaFoldDB" id="A0A8G0ZUR1"/>
<keyword evidence="2" id="KW-1185">Reference proteome</keyword>
<evidence type="ECO:0000313" key="2">
    <source>
        <dbReference type="Proteomes" id="UP000826300"/>
    </source>
</evidence>
<proteinExistence type="predicted"/>
<dbReference type="KEGG" id="nsm:JO391_15805"/>
<evidence type="ECO:0000313" key="1">
    <source>
        <dbReference type="EMBL" id="QYZ69187.1"/>
    </source>
</evidence>
<sequence length="214" mass="22698">MSQPEAGTSCPEVEFATDLGDVLHCRAIGFAVIDMPIGLVDGPEPRNVEPALRRFLPGKASSVFNTPCRAAVSGGDYAVASALNRAALGVGLSRQTFGILAKIAEIDGLVARLGQARLREGHPEASFAVMNGGPVLAPKRRAEGAKLRQDLLETAGFDVAPLIHQAKGLQGKLDDLLDAIALLWTARRHRSGLTICFPDAPIRDRTNLEMSVIA</sequence>
<dbReference type="InterPro" id="IPR007362">
    <property type="entry name" value="DUF429"/>
</dbReference>
<dbReference type="EMBL" id="CP069370">
    <property type="protein sequence ID" value="QYZ69187.1"/>
    <property type="molecule type" value="Genomic_DNA"/>
</dbReference>
<accession>A0A8G0ZUR1</accession>
<organism evidence="1 2">
    <name type="scientific">Neotabrizicola shimadae</name>
    <dbReference type="NCBI Taxonomy" id="2807096"/>
    <lineage>
        <taxon>Bacteria</taxon>
        <taxon>Pseudomonadati</taxon>
        <taxon>Pseudomonadota</taxon>
        <taxon>Alphaproteobacteria</taxon>
        <taxon>Rhodobacterales</taxon>
        <taxon>Paracoccaceae</taxon>
        <taxon>Neotabrizicola</taxon>
    </lineage>
</organism>
<dbReference type="Pfam" id="PF04250">
    <property type="entry name" value="DUF429"/>
    <property type="match status" value="1"/>
</dbReference>
<protein>
    <submittedName>
        <fullName evidence="1">DUF429 domain-containing protein</fullName>
    </submittedName>
</protein>
<name>A0A8G0ZUR1_9RHOB</name>
<reference evidence="1" key="1">
    <citation type="submission" date="2021-02" db="EMBL/GenBank/DDBJ databases">
        <title>Rhodobacter shimadae sp. nov., an aerobic anoxygenic phototrophic bacterium isolated from a hot spring.</title>
        <authorList>
            <person name="Muramatsu S."/>
            <person name="Haruta S."/>
            <person name="Hirose S."/>
            <person name="Hanada S."/>
        </authorList>
    </citation>
    <scope>NUCLEOTIDE SEQUENCE</scope>
    <source>
        <strain evidence="1">N10</strain>
    </source>
</reference>
<gene>
    <name evidence="1" type="ORF">JO391_15805</name>
</gene>